<name>A0AAV3Z4Z6_9GAST</name>
<proteinExistence type="predicted"/>
<accession>A0AAV3Z4Z6</accession>
<sequence length="183" mass="20907">MQRSTRKRIDFIPVTPYRPYRLETGCSRRRPSDTEPRKLIQSGQAPRVSCQLLWSASGSRGLWLEKGSEHQTIFPGSPSGQSARGWVRTCDRTVHADLRVDSISTWPPTVRDWHATEQDCFMAVNIDKKREESSMEFVIVRPNVFPMTCFCDEWALVSQVILTIICNRQFLTATDCPTSALDI</sequence>
<dbReference type="EMBL" id="BLXT01001936">
    <property type="protein sequence ID" value="GFN89527.1"/>
    <property type="molecule type" value="Genomic_DNA"/>
</dbReference>
<keyword evidence="2" id="KW-1185">Reference proteome</keyword>
<protein>
    <submittedName>
        <fullName evidence="1">Uncharacterized protein</fullName>
    </submittedName>
</protein>
<gene>
    <name evidence="1" type="ORF">PoB_001603300</name>
</gene>
<evidence type="ECO:0000313" key="1">
    <source>
        <dbReference type="EMBL" id="GFN89527.1"/>
    </source>
</evidence>
<dbReference type="AlphaFoldDB" id="A0AAV3Z4Z6"/>
<evidence type="ECO:0000313" key="2">
    <source>
        <dbReference type="Proteomes" id="UP000735302"/>
    </source>
</evidence>
<organism evidence="1 2">
    <name type="scientific">Plakobranchus ocellatus</name>
    <dbReference type="NCBI Taxonomy" id="259542"/>
    <lineage>
        <taxon>Eukaryota</taxon>
        <taxon>Metazoa</taxon>
        <taxon>Spiralia</taxon>
        <taxon>Lophotrochozoa</taxon>
        <taxon>Mollusca</taxon>
        <taxon>Gastropoda</taxon>
        <taxon>Heterobranchia</taxon>
        <taxon>Euthyneura</taxon>
        <taxon>Panpulmonata</taxon>
        <taxon>Sacoglossa</taxon>
        <taxon>Placobranchoidea</taxon>
        <taxon>Plakobranchidae</taxon>
        <taxon>Plakobranchus</taxon>
    </lineage>
</organism>
<dbReference type="Proteomes" id="UP000735302">
    <property type="component" value="Unassembled WGS sequence"/>
</dbReference>
<comment type="caution">
    <text evidence="1">The sequence shown here is derived from an EMBL/GenBank/DDBJ whole genome shotgun (WGS) entry which is preliminary data.</text>
</comment>
<reference evidence="1 2" key="1">
    <citation type="journal article" date="2021" name="Elife">
        <title>Chloroplast acquisition without the gene transfer in kleptoplastic sea slugs, Plakobranchus ocellatus.</title>
        <authorList>
            <person name="Maeda T."/>
            <person name="Takahashi S."/>
            <person name="Yoshida T."/>
            <person name="Shimamura S."/>
            <person name="Takaki Y."/>
            <person name="Nagai Y."/>
            <person name="Toyoda A."/>
            <person name="Suzuki Y."/>
            <person name="Arimoto A."/>
            <person name="Ishii H."/>
            <person name="Satoh N."/>
            <person name="Nishiyama T."/>
            <person name="Hasebe M."/>
            <person name="Maruyama T."/>
            <person name="Minagawa J."/>
            <person name="Obokata J."/>
            <person name="Shigenobu S."/>
        </authorList>
    </citation>
    <scope>NUCLEOTIDE SEQUENCE [LARGE SCALE GENOMIC DNA]</scope>
</reference>